<evidence type="ECO:0000259" key="6">
    <source>
        <dbReference type="Pfam" id="PF07291"/>
    </source>
</evidence>
<keyword evidence="2 5" id="KW-0812">Transmembrane</keyword>
<feature type="transmembrane region" description="Helical" evidence="5">
    <location>
        <begin position="6"/>
        <end position="25"/>
    </location>
</feature>
<name>A0ABV4QTM8_9ACTN</name>
<organism evidence="7 8">
    <name type="scientific">Actinomadura chokoriensis</name>
    <dbReference type="NCBI Taxonomy" id="454156"/>
    <lineage>
        <taxon>Bacteria</taxon>
        <taxon>Bacillati</taxon>
        <taxon>Actinomycetota</taxon>
        <taxon>Actinomycetes</taxon>
        <taxon>Streptosporangiales</taxon>
        <taxon>Thermomonosporaceae</taxon>
        <taxon>Actinomadura</taxon>
    </lineage>
</organism>
<evidence type="ECO:0000313" key="7">
    <source>
        <dbReference type="EMBL" id="MFA1553063.1"/>
    </source>
</evidence>
<evidence type="ECO:0000256" key="3">
    <source>
        <dbReference type="ARBA" id="ARBA00022989"/>
    </source>
</evidence>
<feature type="transmembrane region" description="Helical" evidence="5">
    <location>
        <begin position="144"/>
        <end position="164"/>
    </location>
</feature>
<evidence type="ECO:0000256" key="1">
    <source>
        <dbReference type="ARBA" id="ARBA00004141"/>
    </source>
</evidence>
<feature type="domain" description="Methylamine utilisation protein MauE" evidence="6">
    <location>
        <begin position="5"/>
        <end position="135"/>
    </location>
</feature>
<dbReference type="RefSeq" id="WP_371939387.1">
    <property type="nucleotide sequence ID" value="NZ_JAXCEH010000002.1"/>
</dbReference>
<sequence>MTGLLAGIAAVTVPLVLLASVYGQVRRPGALAAALRAHRVFPRRLAGALAATVIVAEAAAGAGGAASLLLWLDGPMRAVSGAAAVLLALYALYGTYVSRTRQGVPCGCAGDGTPMTGWVAGRAAALSALALAGALHGLPAGSTAYEMFIAVAAGLGFAVILWTLPRALFMERRTAG</sequence>
<comment type="subcellular location">
    <subcellularLocation>
        <location evidence="1">Membrane</location>
        <topology evidence="1">Multi-pass membrane protein</topology>
    </subcellularLocation>
</comment>
<proteinExistence type="predicted"/>
<gene>
    <name evidence="7" type="ORF">SM436_05100</name>
</gene>
<evidence type="ECO:0000256" key="5">
    <source>
        <dbReference type="SAM" id="Phobius"/>
    </source>
</evidence>
<feature type="transmembrane region" description="Helical" evidence="5">
    <location>
        <begin position="45"/>
        <end position="72"/>
    </location>
</feature>
<dbReference type="EMBL" id="JAXCEH010000002">
    <property type="protein sequence ID" value="MFA1553063.1"/>
    <property type="molecule type" value="Genomic_DNA"/>
</dbReference>
<evidence type="ECO:0000313" key="8">
    <source>
        <dbReference type="Proteomes" id="UP001569904"/>
    </source>
</evidence>
<evidence type="ECO:0000256" key="4">
    <source>
        <dbReference type="ARBA" id="ARBA00023136"/>
    </source>
</evidence>
<dbReference type="Pfam" id="PF07291">
    <property type="entry name" value="MauE"/>
    <property type="match status" value="1"/>
</dbReference>
<reference evidence="7 8" key="1">
    <citation type="submission" date="2023-11" db="EMBL/GenBank/DDBJ databases">
        <title>Actinomadura monticuli sp. nov., isolated from volcanic ash.</title>
        <authorList>
            <person name="Lee S.D."/>
            <person name="Yang H."/>
            <person name="Kim I.S."/>
        </authorList>
    </citation>
    <scope>NUCLEOTIDE SEQUENCE [LARGE SCALE GENOMIC DNA]</scope>
    <source>
        <strain evidence="7 8">DSM 45346</strain>
    </source>
</reference>
<keyword evidence="4 5" id="KW-0472">Membrane</keyword>
<evidence type="ECO:0000256" key="2">
    <source>
        <dbReference type="ARBA" id="ARBA00022692"/>
    </source>
</evidence>
<keyword evidence="3 5" id="KW-1133">Transmembrane helix</keyword>
<protein>
    <recommendedName>
        <fullName evidence="6">Methylamine utilisation protein MauE domain-containing protein</fullName>
    </recommendedName>
</protein>
<dbReference type="Proteomes" id="UP001569904">
    <property type="component" value="Unassembled WGS sequence"/>
</dbReference>
<keyword evidence="8" id="KW-1185">Reference proteome</keyword>
<comment type="caution">
    <text evidence="7">The sequence shown here is derived from an EMBL/GenBank/DDBJ whole genome shotgun (WGS) entry which is preliminary data.</text>
</comment>
<feature type="transmembrane region" description="Helical" evidence="5">
    <location>
        <begin position="119"/>
        <end position="138"/>
    </location>
</feature>
<accession>A0ABV4QTM8</accession>
<dbReference type="InterPro" id="IPR009908">
    <property type="entry name" value="Methylamine_util_MauE"/>
</dbReference>
<feature type="transmembrane region" description="Helical" evidence="5">
    <location>
        <begin position="78"/>
        <end position="98"/>
    </location>
</feature>